<dbReference type="AlphaFoldDB" id="A0A1I2TD71"/>
<dbReference type="RefSeq" id="WP_092285893.1">
    <property type="nucleotide sequence ID" value="NZ_FOPJ01000008.1"/>
</dbReference>
<evidence type="ECO:0008006" key="3">
    <source>
        <dbReference type="Google" id="ProtNLM"/>
    </source>
</evidence>
<dbReference type="InterPro" id="IPR029068">
    <property type="entry name" value="Glyas_Bleomycin-R_OHBP_Dase"/>
</dbReference>
<accession>A0A1I2TD71</accession>
<dbReference type="Proteomes" id="UP000199065">
    <property type="component" value="Unassembled WGS sequence"/>
</dbReference>
<evidence type="ECO:0000313" key="2">
    <source>
        <dbReference type="Proteomes" id="UP000199065"/>
    </source>
</evidence>
<reference evidence="1 2" key="1">
    <citation type="submission" date="2016-10" db="EMBL/GenBank/DDBJ databases">
        <authorList>
            <person name="de Groot N.N."/>
        </authorList>
    </citation>
    <scope>NUCLEOTIDE SEQUENCE [LARGE SCALE GENOMIC DNA]</scope>
    <source>
        <strain>J11</strain>
        <strain evidence="2">PG 39</strain>
    </source>
</reference>
<dbReference type="SUPFAM" id="SSF54593">
    <property type="entry name" value="Glyoxalase/Bleomycin resistance protein/Dihydroxybiphenyl dioxygenase"/>
    <property type="match status" value="1"/>
</dbReference>
<keyword evidence="2" id="KW-1185">Reference proteome</keyword>
<name>A0A1I2TD71_9CORY</name>
<protein>
    <recommendedName>
        <fullName evidence="3">Glyoxalase-like domain-containing protein</fullName>
    </recommendedName>
</protein>
<dbReference type="STRING" id="185761.SAMN05660282_01430"/>
<sequence length="85" mass="9464">MSRRPPPVWRELEAAGGSFALHPQQEGENSPAFELSFETTDSLESFQEKVQAAGFQPGTIHSEDYGRHLILTDPEGLQLRINEIA</sequence>
<evidence type="ECO:0000313" key="1">
    <source>
        <dbReference type="EMBL" id="SFG62798.1"/>
    </source>
</evidence>
<dbReference type="OrthoDB" id="3268799at2"/>
<organism evidence="1 2">
    <name type="scientific">Corynebacterium spheniscorum</name>
    <dbReference type="NCBI Taxonomy" id="185761"/>
    <lineage>
        <taxon>Bacteria</taxon>
        <taxon>Bacillati</taxon>
        <taxon>Actinomycetota</taxon>
        <taxon>Actinomycetes</taxon>
        <taxon>Mycobacteriales</taxon>
        <taxon>Corynebacteriaceae</taxon>
        <taxon>Corynebacterium</taxon>
    </lineage>
</organism>
<proteinExistence type="predicted"/>
<dbReference type="Gene3D" id="3.10.180.10">
    <property type="entry name" value="2,3-Dihydroxybiphenyl 1,2-Dioxygenase, domain 1"/>
    <property type="match status" value="1"/>
</dbReference>
<dbReference type="EMBL" id="FOPJ01000008">
    <property type="protein sequence ID" value="SFG62798.1"/>
    <property type="molecule type" value="Genomic_DNA"/>
</dbReference>
<gene>
    <name evidence="1" type="ORF">SAMN05660282_01430</name>
</gene>